<organism evidence="2 3">
    <name type="scientific">Coccomyxa viridis</name>
    <dbReference type="NCBI Taxonomy" id="1274662"/>
    <lineage>
        <taxon>Eukaryota</taxon>
        <taxon>Viridiplantae</taxon>
        <taxon>Chlorophyta</taxon>
        <taxon>core chlorophytes</taxon>
        <taxon>Trebouxiophyceae</taxon>
        <taxon>Trebouxiophyceae incertae sedis</taxon>
        <taxon>Coccomyxaceae</taxon>
        <taxon>Coccomyxa</taxon>
    </lineage>
</organism>
<sequence length="212" mass="22186">MRLDVASKPACERSLLVGLPSLPPWKGAQPLQQSTVLGRLQSFLPAMQKANQELEQEVAQDPEACKLENVDDAAPHIEMNLACGVLDLKDSSAAAAAQQATNAGNCAAALDQAPVLRDDTASSNDLLLGGGILDMSRGAANAEGEVMSERATRRLRKPEQAQSEGQSRDETRASVTPVEEAGQFAKGRSADDVAQQVSGRASASAGPPAQRT</sequence>
<accession>A0AAV1I3T7</accession>
<evidence type="ECO:0000313" key="3">
    <source>
        <dbReference type="Proteomes" id="UP001314263"/>
    </source>
</evidence>
<dbReference type="GO" id="GO:0062064">
    <property type="term" value="F:box C/D methylation guide snoRNP complex binding"/>
    <property type="evidence" value="ECO:0007669"/>
    <property type="project" value="TreeGrafter"/>
</dbReference>
<dbReference type="PANTHER" id="PTHR28674">
    <property type="entry name" value="SIMILAR TO DNA SEGMENT, CHR 10, WAYNE STATE UNIVERSITY 102,-EXPRESSED"/>
    <property type="match status" value="1"/>
</dbReference>
<keyword evidence="3" id="KW-1185">Reference proteome</keyword>
<dbReference type="PANTHER" id="PTHR28674:SF1">
    <property type="entry name" value="NOP PROTEIN CHAPERONE 1"/>
    <property type="match status" value="1"/>
</dbReference>
<feature type="compositionally biased region" description="Low complexity" evidence="1">
    <location>
        <begin position="198"/>
        <end position="212"/>
    </location>
</feature>
<proteinExistence type="predicted"/>
<gene>
    <name evidence="2" type="ORF">CVIRNUC_004117</name>
</gene>
<protein>
    <submittedName>
        <fullName evidence="2">Uncharacterized protein</fullName>
    </submittedName>
</protein>
<dbReference type="Proteomes" id="UP001314263">
    <property type="component" value="Unassembled WGS sequence"/>
</dbReference>
<comment type="caution">
    <text evidence="2">The sequence shown here is derived from an EMBL/GenBank/DDBJ whole genome shotgun (WGS) entry which is preliminary data.</text>
</comment>
<evidence type="ECO:0000256" key="1">
    <source>
        <dbReference type="SAM" id="MobiDB-lite"/>
    </source>
</evidence>
<dbReference type="InterPro" id="IPR027921">
    <property type="entry name" value="NOPCHAP1"/>
</dbReference>
<dbReference type="Pfam" id="PF15370">
    <property type="entry name" value="NOPCHAP1"/>
    <property type="match status" value="1"/>
</dbReference>
<dbReference type="AlphaFoldDB" id="A0AAV1I3T7"/>
<feature type="region of interest" description="Disordered" evidence="1">
    <location>
        <begin position="140"/>
        <end position="212"/>
    </location>
</feature>
<reference evidence="2 3" key="1">
    <citation type="submission" date="2023-10" db="EMBL/GenBank/DDBJ databases">
        <authorList>
            <person name="Maclean D."/>
            <person name="Macfadyen A."/>
        </authorList>
    </citation>
    <scope>NUCLEOTIDE SEQUENCE [LARGE SCALE GENOMIC DNA]</scope>
</reference>
<evidence type="ECO:0000313" key="2">
    <source>
        <dbReference type="EMBL" id="CAK0773939.1"/>
    </source>
</evidence>
<dbReference type="GO" id="GO:0000492">
    <property type="term" value="P:box C/D snoRNP assembly"/>
    <property type="evidence" value="ECO:0007669"/>
    <property type="project" value="InterPro"/>
</dbReference>
<dbReference type="EMBL" id="CAUYUE010000005">
    <property type="protein sequence ID" value="CAK0773939.1"/>
    <property type="molecule type" value="Genomic_DNA"/>
</dbReference>
<name>A0AAV1I3T7_9CHLO</name>